<dbReference type="EMBL" id="NIBL01000001">
    <property type="protein sequence ID" value="OUZ18648.1"/>
    <property type="molecule type" value="Genomic_DNA"/>
</dbReference>
<feature type="transmembrane region" description="Helical" evidence="1">
    <location>
        <begin position="6"/>
        <end position="26"/>
    </location>
</feature>
<keyword evidence="1" id="KW-1133">Transmembrane helix</keyword>
<reference evidence="5" key="3">
    <citation type="journal article" date="2018" name="BMC Genomics">
        <title>Whole genome sequencing and function prediction of 133 gut anaerobes isolated from chicken caecum in pure cultures.</title>
        <authorList>
            <person name="Medvecky M."/>
            <person name="Cejkova D."/>
            <person name="Polansky O."/>
            <person name="Karasova D."/>
            <person name="Kubasova T."/>
            <person name="Cizek A."/>
            <person name="Rychlik I."/>
        </authorList>
    </citation>
    <scope>NUCLEOTIDE SEQUENCE</scope>
    <source>
        <strain evidence="5">An144</strain>
    </source>
</reference>
<proteinExistence type="predicted"/>
<evidence type="ECO:0000313" key="2">
    <source>
        <dbReference type="EMBL" id="MDT2795776.1"/>
    </source>
</evidence>
<dbReference type="Pfam" id="PF11877">
    <property type="entry name" value="DUF3397"/>
    <property type="match status" value="1"/>
</dbReference>
<keyword evidence="1" id="KW-0812">Transmembrane</keyword>
<name>A0A0H2PZM0_9ENTE</name>
<evidence type="ECO:0000313" key="3">
    <source>
        <dbReference type="EMBL" id="MDZ5597299.1"/>
    </source>
</evidence>
<dbReference type="EMBL" id="NFLC01000005">
    <property type="protein sequence ID" value="OUQ11039.1"/>
    <property type="molecule type" value="Genomic_DNA"/>
</dbReference>
<dbReference type="EMBL" id="JABAFV010000004">
    <property type="protein sequence ID" value="NME49324.1"/>
    <property type="molecule type" value="Genomic_DNA"/>
</dbReference>
<reference evidence="7" key="1">
    <citation type="submission" date="2017-04" db="EMBL/GenBank/DDBJ databases">
        <title>Function of individual gut microbiota members based on whole genome sequencing of pure cultures obtained from chicken caecum.</title>
        <authorList>
            <person name="Medvecky M."/>
            <person name="Cejkova D."/>
            <person name="Polansky O."/>
            <person name="Karasova D."/>
            <person name="Kubasova T."/>
            <person name="Cizek A."/>
            <person name="Rychlik I."/>
        </authorList>
    </citation>
    <scope>NUCLEOTIDE SEQUENCE [LARGE SCALE GENOMIC DNA]</scope>
    <source>
        <strain evidence="7">An144</strain>
    </source>
</reference>
<evidence type="ECO:0000256" key="1">
    <source>
        <dbReference type="SAM" id="Phobius"/>
    </source>
</evidence>
<accession>A0A0H2PZM0</accession>
<dbReference type="InterPro" id="IPR024515">
    <property type="entry name" value="DUF3397"/>
</dbReference>
<keyword evidence="1" id="KW-0472">Membrane</keyword>
<reference evidence="4 9" key="4">
    <citation type="submission" date="2020-04" db="EMBL/GenBank/DDBJ databases">
        <authorList>
            <person name="Hitch T.C.A."/>
            <person name="Wylensek D."/>
            <person name="Clavel T."/>
        </authorList>
    </citation>
    <scope>NUCLEOTIDE SEQUENCE [LARGE SCALE GENOMIC DNA]</scope>
    <source>
        <strain evidence="4 9">WCA-380-WT-3C</strain>
    </source>
</reference>
<protein>
    <submittedName>
        <fullName evidence="2">DUF3397 domain-containing protein</fullName>
    </submittedName>
</protein>
<reference evidence="2" key="5">
    <citation type="submission" date="2023-03" db="EMBL/GenBank/DDBJ databases">
        <authorList>
            <person name="Shen W."/>
            <person name="Cai J."/>
        </authorList>
    </citation>
    <scope>NUCLEOTIDE SEQUENCE</scope>
    <source>
        <strain evidence="2">B245-2</strain>
    </source>
</reference>
<sequence>MNHSTLELLGWFASPILLYMGLNFIVHRFSLKNLIKVKLADIMVPILFIVDNHLSKLLFHESILAYLFISAFILGIGIAVIQAYFYDEINYHVYFKMFWRFLFLLLIVFYLFLFILAII</sequence>
<evidence type="ECO:0000313" key="7">
    <source>
        <dbReference type="Proteomes" id="UP000196074"/>
    </source>
</evidence>
<dbReference type="Proteomes" id="UP000588071">
    <property type="component" value="Unassembled WGS sequence"/>
</dbReference>
<dbReference type="RefSeq" id="WP_016251187.1">
    <property type="nucleotide sequence ID" value="NZ_AP035890.1"/>
</dbReference>
<feature type="transmembrane region" description="Helical" evidence="1">
    <location>
        <begin position="97"/>
        <end position="118"/>
    </location>
</feature>
<dbReference type="Proteomes" id="UP000196503">
    <property type="component" value="Unassembled WGS sequence"/>
</dbReference>
<reference evidence="3" key="6">
    <citation type="submission" date="2023-12" db="EMBL/GenBank/DDBJ databases">
        <title>Molecular genomic analyses of Enterococcus cecorum from sepsis oubreaks in broilers.</title>
        <authorList>
            <person name="Rhoads D."/>
            <person name="Alrubaye A."/>
        </authorList>
    </citation>
    <scope>NUCLEOTIDE SEQUENCE</scope>
    <source>
        <strain evidence="3">1755</strain>
    </source>
</reference>
<dbReference type="AlphaFoldDB" id="A0A0H2PZM0"/>
<evidence type="ECO:0000313" key="8">
    <source>
        <dbReference type="Proteomes" id="UP000196503"/>
    </source>
</evidence>
<dbReference type="Proteomes" id="UP001290582">
    <property type="component" value="Unassembled WGS sequence"/>
</dbReference>
<feature type="transmembrane region" description="Helical" evidence="1">
    <location>
        <begin position="63"/>
        <end position="85"/>
    </location>
</feature>
<evidence type="ECO:0000313" key="9">
    <source>
        <dbReference type="Proteomes" id="UP000588071"/>
    </source>
</evidence>
<dbReference type="Proteomes" id="UP001255696">
    <property type="component" value="Unassembled WGS sequence"/>
</dbReference>
<organism evidence="6 8">
    <name type="scientific">Enterococcus cecorum</name>
    <dbReference type="NCBI Taxonomy" id="44008"/>
    <lineage>
        <taxon>Bacteria</taxon>
        <taxon>Bacillati</taxon>
        <taxon>Bacillota</taxon>
        <taxon>Bacilli</taxon>
        <taxon>Lactobacillales</taxon>
        <taxon>Enterococcaceae</taxon>
        <taxon>Enterococcus</taxon>
    </lineage>
</organism>
<reference evidence="6 8" key="2">
    <citation type="submission" date="2017-05" db="EMBL/GenBank/DDBJ databases">
        <title>The Genome Sequence of Enterococcus faecium 2D5_DIV0622.</title>
        <authorList>
            <consortium name="The Broad Institute Genomics Platform"/>
            <consortium name="The Broad Institute Genomic Center for Infectious Diseases"/>
            <person name="Earl A."/>
            <person name="Manson A."/>
            <person name="Schwartman J."/>
            <person name="Gilmore M."/>
            <person name="Abouelleil A."/>
            <person name="Cao P."/>
            <person name="Chapman S."/>
            <person name="Cusick C."/>
            <person name="Shea T."/>
            <person name="Young S."/>
            <person name="Neafsey D."/>
            <person name="Nusbaum C."/>
            <person name="Birren B."/>
        </authorList>
    </citation>
    <scope>NUCLEOTIDE SEQUENCE [LARGE SCALE GENOMIC DNA]</scope>
    <source>
        <strain evidence="6 8">2D5_DIV0622</strain>
    </source>
</reference>
<dbReference type="EMBL" id="JARQBI010000001">
    <property type="protein sequence ID" value="MDT2795776.1"/>
    <property type="molecule type" value="Genomic_DNA"/>
</dbReference>
<gene>
    <name evidence="6" type="ORF">A5869_000289</name>
    <name evidence="5" type="ORF">B5E88_03640</name>
    <name evidence="4" type="ORF">HF857_03485</name>
    <name evidence="2" type="ORF">P7H47_00620</name>
    <name evidence="3" type="ORF">U1294_03525</name>
</gene>
<comment type="caution">
    <text evidence="6">The sequence shown here is derived from an EMBL/GenBank/DDBJ whole genome shotgun (WGS) entry which is preliminary data.</text>
</comment>
<evidence type="ECO:0000313" key="4">
    <source>
        <dbReference type="EMBL" id="NME49324.1"/>
    </source>
</evidence>
<dbReference type="GeneID" id="60872197"/>
<evidence type="ECO:0000313" key="5">
    <source>
        <dbReference type="EMBL" id="OUQ11039.1"/>
    </source>
</evidence>
<dbReference type="EMBL" id="JAXOGL010000004">
    <property type="protein sequence ID" value="MDZ5597299.1"/>
    <property type="molecule type" value="Genomic_DNA"/>
</dbReference>
<evidence type="ECO:0000313" key="6">
    <source>
        <dbReference type="EMBL" id="OUZ18648.1"/>
    </source>
</evidence>
<dbReference type="Proteomes" id="UP000196074">
    <property type="component" value="Unassembled WGS sequence"/>
</dbReference>